<evidence type="ECO:0000313" key="6">
    <source>
        <dbReference type="Proteomes" id="UP000013523"/>
    </source>
</evidence>
<evidence type="ECO:0000256" key="3">
    <source>
        <dbReference type="ARBA" id="ARBA00023163"/>
    </source>
</evidence>
<dbReference type="STRING" id="86416.Clopa_4647"/>
<sequence length="300" mass="35841">MIDKNALLKIKRGYLNEDFKYFHLKDHKHMEFESHYHDFNKIIIFLSGNVNYLVEGKSYRLKPWDVILINSNEVHKPIINPEKPYERIIIWINKLFLEKHNTEDSNLLNCFKLSSSQKNNLLRLNKDNIEIIKSTLDSLENNYTSKEFGNHILKNSILIQLMVYINRLFLGNKLDLEKNDIQYDESIVEILQYINSHLSENLSIEIISSKFFINRYYLMHKFKEQTGYTIHNYIQQKRLLQASNLLKKGISMSTVCEECGFGDYSSFVRAFKKMFDLSPRNYYKVTRDLQNYYKINNHVH</sequence>
<dbReference type="SUPFAM" id="SSF51215">
    <property type="entry name" value="Regulatory protein AraC"/>
    <property type="match status" value="1"/>
</dbReference>
<dbReference type="KEGG" id="cpas:Clopa_4647"/>
<protein>
    <submittedName>
        <fullName evidence="5">DNA-binding domain-containing protein, AraC-type</fullName>
    </submittedName>
</protein>
<dbReference type="EMBL" id="CP003261">
    <property type="protein sequence ID" value="AGK99338.1"/>
    <property type="molecule type" value="Genomic_DNA"/>
</dbReference>
<dbReference type="RefSeq" id="WP_015617607.1">
    <property type="nucleotide sequence ID" value="NC_021182.1"/>
</dbReference>
<organism evidence="5 6">
    <name type="scientific">Clostridium pasteurianum BC1</name>
    <dbReference type="NCBI Taxonomy" id="86416"/>
    <lineage>
        <taxon>Bacteria</taxon>
        <taxon>Bacillati</taxon>
        <taxon>Bacillota</taxon>
        <taxon>Clostridia</taxon>
        <taxon>Eubacteriales</taxon>
        <taxon>Clostridiaceae</taxon>
        <taxon>Clostridium</taxon>
    </lineage>
</organism>
<dbReference type="InterPro" id="IPR018062">
    <property type="entry name" value="HTH_AraC-typ_CS"/>
</dbReference>
<dbReference type="PANTHER" id="PTHR43280">
    <property type="entry name" value="ARAC-FAMILY TRANSCRIPTIONAL REGULATOR"/>
    <property type="match status" value="1"/>
</dbReference>
<dbReference type="SMART" id="SM00342">
    <property type="entry name" value="HTH_ARAC"/>
    <property type="match status" value="1"/>
</dbReference>
<dbReference type="InterPro" id="IPR018060">
    <property type="entry name" value="HTH_AraC"/>
</dbReference>
<evidence type="ECO:0000313" key="5">
    <source>
        <dbReference type="EMBL" id="AGK99338.1"/>
    </source>
</evidence>
<feature type="domain" description="HTH araC/xylS-type" evidence="4">
    <location>
        <begin position="188"/>
        <end position="285"/>
    </location>
</feature>
<dbReference type="Pfam" id="PF12833">
    <property type="entry name" value="HTH_18"/>
    <property type="match status" value="1"/>
</dbReference>
<dbReference type="PATRIC" id="fig|86416.3.peg.4637"/>
<dbReference type="HOGENOM" id="CLU_000445_88_3_9"/>
<dbReference type="AlphaFoldDB" id="R4K9U0"/>
<dbReference type="SUPFAM" id="SSF46689">
    <property type="entry name" value="Homeodomain-like"/>
    <property type="match status" value="2"/>
</dbReference>
<dbReference type="PROSITE" id="PS00041">
    <property type="entry name" value="HTH_ARAC_FAMILY_1"/>
    <property type="match status" value="1"/>
</dbReference>
<reference evidence="5 6" key="1">
    <citation type="submission" date="2012-01" db="EMBL/GenBank/DDBJ databases">
        <title>Complete sequence of chromosome of Clostridium pasteurianum BC1.</title>
        <authorList>
            <consortium name="US DOE Joint Genome Institute"/>
            <person name="Lucas S."/>
            <person name="Han J."/>
            <person name="Lapidus A."/>
            <person name="Cheng J.-F."/>
            <person name="Goodwin L."/>
            <person name="Pitluck S."/>
            <person name="Peters L."/>
            <person name="Mikhailova N."/>
            <person name="Teshima H."/>
            <person name="Detter J.C."/>
            <person name="Han C."/>
            <person name="Tapia R."/>
            <person name="Land M."/>
            <person name="Hauser L."/>
            <person name="Kyrpides N."/>
            <person name="Ivanova N."/>
            <person name="Pagani I."/>
            <person name="Dunn J."/>
            <person name="Taghavi S."/>
            <person name="Francis A."/>
            <person name="van der Lelie D."/>
            <person name="Woyke T."/>
        </authorList>
    </citation>
    <scope>NUCLEOTIDE SEQUENCE [LARGE SCALE GENOMIC DNA]</scope>
    <source>
        <strain evidence="5 6">BC1</strain>
    </source>
</reference>
<dbReference type="GO" id="GO:0043565">
    <property type="term" value="F:sequence-specific DNA binding"/>
    <property type="evidence" value="ECO:0007669"/>
    <property type="project" value="InterPro"/>
</dbReference>
<gene>
    <name evidence="5" type="ORF">Clopa_4647</name>
</gene>
<keyword evidence="6" id="KW-1185">Reference proteome</keyword>
<dbReference type="InterPro" id="IPR037923">
    <property type="entry name" value="HTH-like"/>
</dbReference>
<dbReference type="OrthoDB" id="9774814at2"/>
<dbReference type="GO" id="GO:0003700">
    <property type="term" value="F:DNA-binding transcription factor activity"/>
    <property type="evidence" value="ECO:0007669"/>
    <property type="project" value="InterPro"/>
</dbReference>
<dbReference type="InterPro" id="IPR009057">
    <property type="entry name" value="Homeodomain-like_sf"/>
</dbReference>
<keyword evidence="1" id="KW-0805">Transcription regulation</keyword>
<dbReference type="Gene3D" id="1.10.10.60">
    <property type="entry name" value="Homeodomain-like"/>
    <property type="match status" value="2"/>
</dbReference>
<name>R4K9U0_CLOPA</name>
<dbReference type="PROSITE" id="PS01124">
    <property type="entry name" value="HTH_ARAC_FAMILY_2"/>
    <property type="match status" value="1"/>
</dbReference>
<dbReference type="Proteomes" id="UP000013523">
    <property type="component" value="Chromosome"/>
</dbReference>
<proteinExistence type="predicted"/>
<evidence type="ECO:0000256" key="1">
    <source>
        <dbReference type="ARBA" id="ARBA00023015"/>
    </source>
</evidence>
<dbReference type="InterPro" id="IPR003313">
    <property type="entry name" value="AraC-bd"/>
</dbReference>
<dbReference type="PANTHER" id="PTHR43280:SF34">
    <property type="entry name" value="ARAC-FAMILY TRANSCRIPTIONAL REGULATOR"/>
    <property type="match status" value="1"/>
</dbReference>
<dbReference type="Gene3D" id="2.60.120.10">
    <property type="entry name" value="Jelly Rolls"/>
    <property type="match status" value="1"/>
</dbReference>
<accession>R4K9U0</accession>
<evidence type="ECO:0000259" key="4">
    <source>
        <dbReference type="PROSITE" id="PS01124"/>
    </source>
</evidence>
<dbReference type="Pfam" id="PF02311">
    <property type="entry name" value="AraC_binding"/>
    <property type="match status" value="1"/>
</dbReference>
<dbReference type="eggNOG" id="COG2207">
    <property type="taxonomic scope" value="Bacteria"/>
</dbReference>
<keyword evidence="2 5" id="KW-0238">DNA-binding</keyword>
<dbReference type="InterPro" id="IPR014710">
    <property type="entry name" value="RmlC-like_jellyroll"/>
</dbReference>
<dbReference type="eggNOG" id="COG1917">
    <property type="taxonomic scope" value="Bacteria"/>
</dbReference>
<evidence type="ECO:0000256" key="2">
    <source>
        <dbReference type="ARBA" id="ARBA00023125"/>
    </source>
</evidence>
<keyword evidence="3" id="KW-0804">Transcription</keyword>